<feature type="transmembrane region" description="Helical" evidence="2">
    <location>
        <begin position="597"/>
        <end position="617"/>
    </location>
</feature>
<dbReference type="EMBL" id="BAAARI010000016">
    <property type="protein sequence ID" value="GAA2585480.1"/>
    <property type="molecule type" value="Genomic_DNA"/>
</dbReference>
<feature type="transmembrane region" description="Helical" evidence="2">
    <location>
        <begin position="64"/>
        <end position="84"/>
    </location>
</feature>
<feature type="transmembrane region" description="Helical" evidence="2">
    <location>
        <begin position="152"/>
        <end position="169"/>
    </location>
</feature>
<evidence type="ECO:0000256" key="2">
    <source>
        <dbReference type="SAM" id="Phobius"/>
    </source>
</evidence>
<dbReference type="PANTHER" id="PTHR42736">
    <property type="entry name" value="PROTEIN-GLUTAMINE GAMMA-GLUTAMYLTRANSFERASE"/>
    <property type="match status" value="1"/>
</dbReference>
<sequence length="753" mass="77617">MPAEKATRAQGQAALAVGVFVALVATTLPVMRVIAPDAWVAAGLGLAAIILALGAVLRRLGVAGLVVTGVDVVVWALALTLLYLRDSAWGGIVPSPASFDAVGALVASAIQEMAVGAAPLTATPALSFFVVAAIGALAIVLDHVVLTTRMPLLAAIALVAVAVVPTIAVPAPMDVFAFVLLAASILFLLATDTRTRRGRTGPRGAPAAASAALIAVASIAVAVIVTPLLPAPDGDAAVSGAGSSGINPTLRLGDDLRRPNPVEVLRVRSSESRAPYLRAVTLSSFAGEVWRPDERDATPVGEGPGFGPVRTDPDVPRVSADTKIDIVKLNTPYLPIPFPATAIGGLTGDWGIVADNRTVVSEDGDSRGQSYEVITETPTPTLEQIRAATSRGADVDPELREIPDDTPANVSELARAVTADTSNDYDAAFALQRWFRSSEFTYSLDAPVQEGFDGAGVDAIGQFLEVRSGYCVHFASAFAAMTRSLGMPTRIVIGYLPGTATTDRIDGDLVYSVSSDLLHSWPEVYFEGIGWVPFEPTNSLGVPTVFSSGLGTSPDQIDSASPEPTAAATPTTAATERPDTPDSPQAGTVDGSAGTGAIVPAVWVTVVAILLLAAPALTHALRGRRRLILAARGDAGAAWLFVEEAAIDLGLPVPASASPRALAERLIAAGAPADDLRLLVEAIERASYAPASASSNDDGNGLATATSRVRRGLMDQATGPRRILSVVAPRSLVIRPGTTAAGAGWHERARSPL</sequence>
<name>A0ABN3PI08_9MICO</name>
<proteinExistence type="predicted"/>
<feature type="transmembrane region" description="Helical" evidence="2">
    <location>
        <begin position="38"/>
        <end position="57"/>
    </location>
</feature>
<reference evidence="4 5" key="1">
    <citation type="journal article" date="2019" name="Int. J. Syst. Evol. Microbiol.">
        <title>The Global Catalogue of Microorganisms (GCM) 10K type strain sequencing project: providing services to taxonomists for standard genome sequencing and annotation.</title>
        <authorList>
            <consortium name="The Broad Institute Genomics Platform"/>
            <consortium name="The Broad Institute Genome Sequencing Center for Infectious Disease"/>
            <person name="Wu L."/>
            <person name="Ma J."/>
        </authorList>
    </citation>
    <scope>NUCLEOTIDE SEQUENCE [LARGE SCALE GENOMIC DNA]</scope>
    <source>
        <strain evidence="4 5">JCM 16365</strain>
    </source>
</reference>
<feature type="region of interest" description="Disordered" evidence="1">
    <location>
        <begin position="295"/>
        <end position="316"/>
    </location>
</feature>
<accession>A0ABN3PI08</accession>
<feature type="transmembrane region" description="Helical" evidence="2">
    <location>
        <begin position="205"/>
        <end position="229"/>
    </location>
</feature>
<dbReference type="SMART" id="SM00460">
    <property type="entry name" value="TGc"/>
    <property type="match status" value="1"/>
</dbReference>
<dbReference type="InterPro" id="IPR021878">
    <property type="entry name" value="TgpA_N"/>
</dbReference>
<protein>
    <submittedName>
        <fullName evidence="4">DUF3488 and transglutaminase-like domain-containing protein</fullName>
    </submittedName>
</protein>
<keyword evidence="5" id="KW-1185">Reference proteome</keyword>
<dbReference type="SUPFAM" id="SSF54001">
    <property type="entry name" value="Cysteine proteinases"/>
    <property type="match status" value="1"/>
</dbReference>
<dbReference type="InterPro" id="IPR002931">
    <property type="entry name" value="Transglutaminase-like"/>
</dbReference>
<feature type="compositionally biased region" description="Low complexity" evidence="1">
    <location>
        <begin position="558"/>
        <end position="575"/>
    </location>
</feature>
<organism evidence="4 5">
    <name type="scientific">Microbacterium binotii</name>
    <dbReference type="NCBI Taxonomy" id="462710"/>
    <lineage>
        <taxon>Bacteria</taxon>
        <taxon>Bacillati</taxon>
        <taxon>Actinomycetota</taxon>
        <taxon>Actinomycetes</taxon>
        <taxon>Micrococcales</taxon>
        <taxon>Microbacteriaceae</taxon>
        <taxon>Microbacterium</taxon>
    </lineage>
</organism>
<evidence type="ECO:0000313" key="5">
    <source>
        <dbReference type="Proteomes" id="UP001500274"/>
    </source>
</evidence>
<feature type="transmembrane region" description="Helical" evidence="2">
    <location>
        <begin position="12"/>
        <end position="32"/>
    </location>
</feature>
<feature type="region of interest" description="Disordered" evidence="1">
    <location>
        <begin position="552"/>
        <end position="591"/>
    </location>
</feature>
<evidence type="ECO:0000259" key="3">
    <source>
        <dbReference type="SMART" id="SM00460"/>
    </source>
</evidence>
<evidence type="ECO:0000313" key="4">
    <source>
        <dbReference type="EMBL" id="GAA2585480.1"/>
    </source>
</evidence>
<keyword evidence="2" id="KW-0472">Membrane</keyword>
<dbReference type="Proteomes" id="UP001500274">
    <property type="component" value="Unassembled WGS sequence"/>
</dbReference>
<evidence type="ECO:0000256" key="1">
    <source>
        <dbReference type="SAM" id="MobiDB-lite"/>
    </source>
</evidence>
<dbReference type="Gene3D" id="3.10.620.30">
    <property type="match status" value="1"/>
</dbReference>
<dbReference type="InterPro" id="IPR038765">
    <property type="entry name" value="Papain-like_cys_pep_sf"/>
</dbReference>
<feature type="transmembrane region" description="Helical" evidence="2">
    <location>
        <begin position="125"/>
        <end position="145"/>
    </location>
</feature>
<feature type="domain" description="Transglutaminase-like" evidence="3">
    <location>
        <begin position="463"/>
        <end position="538"/>
    </location>
</feature>
<dbReference type="PANTHER" id="PTHR42736:SF1">
    <property type="entry name" value="PROTEIN-GLUTAMINE GAMMA-GLUTAMYLTRANSFERASE"/>
    <property type="match status" value="1"/>
</dbReference>
<keyword evidence="2" id="KW-0812">Transmembrane</keyword>
<dbReference type="Pfam" id="PF01841">
    <property type="entry name" value="Transglut_core"/>
    <property type="match status" value="1"/>
</dbReference>
<keyword evidence="2" id="KW-1133">Transmembrane helix</keyword>
<comment type="caution">
    <text evidence="4">The sequence shown here is derived from an EMBL/GenBank/DDBJ whole genome shotgun (WGS) entry which is preliminary data.</text>
</comment>
<feature type="transmembrane region" description="Helical" evidence="2">
    <location>
        <begin position="175"/>
        <end position="193"/>
    </location>
</feature>
<gene>
    <name evidence="4" type="ORF">GCM10009862_25620</name>
</gene>
<dbReference type="InterPro" id="IPR052901">
    <property type="entry name" value="Bact_TGase-like"/>
</dbReference>
<dbReference type="RefSeq" id="WP_344230084.1">
    <property type="nucleotide sequence ID" value="NZ_BAAARI010000016.1"/>
</dbReference>
<dbReference type="Pfam" id="PF11992">
    <property type="entry name" value="TgpA_N"/>
    <property type="match status" value="1"/>
</dbReference>